<dbReference type="Pfam" id="PF06695">
    <property type="entry name" value="Sm_multidrug_ex"/>
    <property type="match status" value="1"/>
</dbReference>
<dbReference type="InterPro" id="IPR009577">
    <property type="entry name" value="Sm_multidrug_ex"/>
</dbReference>
<evidence type="ECO:0000313" key="2">
    <source>
        <dbReference type="EMBL" id="PCK21937.1"/>
    </source>
</evidence>
<dbReference type="GO" id="GO:0003677">
    <property type="term" value="F:DNA binding"/>
    <property type="evidence" value="ECO:0007669"/>
    <property type="project" value="UniProtKB-KW"/>
</dbReference>
<keyword evidence="1" id="KW-0812">Transmembrane</keyword>
<keyword evidence="1" id="KW-0472">Membrane</keyword>
<sequence length="163" mass="18404">MDILWGYVLVFVLAALPFFEVIGVVPLAILSGLHPVTAAIIGFIGNFFTVLLLIVFVDRFKEWRMKRKEKTSDEKGEKKQLRARRIWERYGLPGLALVGPFIIGSHLAAFMCMSFSRKRKQVAVWMTVSLMMWTVLAAGLTGAGFHYFAPDSNGLFGDIFRNE</sequence>
<accession>A0A2A5IY90</accession>
<gene>
    <name evidence="2" type="ORF">CEY02_06025</name>
</gene>
<name>A0A2A5IY90_BACPU</name>
<feature type="transmembrane region" description="Helical" evidence="1">
    <location>
        <begin position="36"/>
        <end position="57"/>
    </location>
</feature>
<dbReference type="EMBL" id="NKHG01000041">
    <property type="protein sequence ID" value="PCK21937.1"/>
    <property type="molecule type" value="Genomic_DNA"/>
</dbReference>
<organism evidence="2 3">
    <name type="scientific">Bacillus pumilus</name>
    <name type="common">Bacillus mesentericus</name>
    <dbReference type="NCBI Taxonomy" id="1408"/>
    <lineage>
        <taxon>Bacteria</taxon>
        <taxon>Bacillati</taxon>
        <taxon>Bacillota</taxon>
        <taxon>Bacilli</taxon>
        <taxon>Bacillales</taxon>
        <taxon>Bacillaceae</taxon>
        <taxon>Bacillus</taxon>
    </lineage>
</organism>
<dbReference type="AlphaFoldDB" id="A0A2A5IY90"/>
<dbReference type="OrthoDB" id="6400183at2"/>
<comment type="caution">
    <text evidence="2">The sequence shown here is derived from an EMBL/GenBank/DDBJ whole genome shotgun (WGS) entry which is preliminary data.</text>
</comment>
<feature type="transmembrane region" description="Helical" evidence="1">
    <location>
        <begin position="90"/>
        <end position="116"/>
    </location>
</feature>
<keyword evidence="1" id="KW-1133">Transmembrane helix</keyword>
<evidence type="ECO:0000256" key="1">
    <source>
        <dbReference type="SAM" id="Phobius"/>
    </source>
</evidence>
<dbReference type="Proteomes" id="UP000228754">
    <property type="component" value="Unassembled WGS sequence"/>
</dbReference>
<feature type="transmembrane region" description="Helical" evidence="1">
    <location>
        <begin position="122"/>
        <end position="148"/>
    </location>
</feature>
<reference evidence="2 3" key="1">
    <citation type="submission" date="2017-06" db="EMBL/GenBank/DDBJ databases">
        <title>Draft Genome Sequence of Bacillus sp Strain 36R Isolated from saline sediment at Atanasia, Sonora, Mexico.</title>
        <authorList>
            <person name="Sanchez Diaz R."/>
            <person name="Quiroz Macias M.E."/>
            <person name="Ibarra Gamez J.C."/>
            <person name="Enciso Ibarra J."/>
            <person name="Gomez Gil B."/>
            <person name="Galaviz Silva L."/>
        </authorList>
    </citation>
    <scope>NUCLEOTIDE SEQUENCE [LARGE SCALE GENOMIC DNA]</scope>
    <source>
        <strain evidence="2 3">36R_ATNSAL</strain>
    </source>
</reference>
<proteinExistence type="predicted"/>
<evidence type="ECO:0000313" key="3">
    <source>
        <dbReference type="Proteomes" id="UP000228754"/>
    </source>
</evidence>
<keyword evidence="2" id="KW-0238">DNA-binding</keyword>
<feature type="transmembrane region" description="Helical" evidence="1">
    <location>
        <begin position="7"/>
        <end position="30"/>
    </location>
</feature>
<protein>
    <submittedName>
        <fullName evidence="2">DNA-binding protein</fullName>
    </submittedName>
</protein>